<accession>A0A4R1BGS9</accession>
<keyword evidence="2" id="KW-1185">Reference proteome</keyword>
<dbReference type="AlphaFoldDB" id="A0A4R1BGS9"/>
<organism evidence="1 2">
    <name type="scientific">Rubrobacter taiwanensis</name>
    <dbReference type="NCBI Taxonomy" id="185139"/>
    <lineage>
        <taxon>Bacteria</taxon>
        <taxon>Bacillati</taxon>
        <taxon>Actinomycetota</taxon>
        <taxon>Rubrobacteria</taxon>
        <taxon>Rubrobacterales</taxon>
        <taxon>Rubrobacteraceae</taxon>
        <taxon>Rubrobacter</taxon>
    </lineage>
</organism>
<dbReference type="Proteomes" id="UP000295244">
    <property type="component" value="Unassembled WGS sequence"/>
</dbReference>
<comment type="caution">
    <text evidence="1">The sequence shown here is derived from an EMBL/GenBank/DDBJ whole genome shotgun (WGS) entry which is preliminary data.</text>
</comment>
<name>A0A4R1BGS9_9ACTN</name>
<sequence>MFGRKSRAERMKERAGILAGAAAAAEGARPFAERLLYDDELQENIRTFLESARKIYEELSGDSPDRIAARLWDDDKLRRRVEEAVHAAQEGSLRLRGERVRKGGGKLRKLVFVLAVVVAFLMLNPKTGPEARQTARNIYHYVTSGE</sequence>
<evidence type="ECO:0000313" key="2">
    <source>
        <dbReference type="Proteomes" id="UP000295244"/>
    </source>
</evidence>
<protein>
    <submittedName>
        <fullName evidence="1">Uncharacterized protein</fullName>
    </submittedName>
</protein>
<gene>
    <name evidence="1" type="ORF">E0L93_09790</name>
</gene>
<proteinExistence type="predicted"/>
<evidence type="ECO:0000313" key="1">
    <source>
        <dbReference type="EMBL" id="TCJ16409.1"/>
    </source>
</evidence>
<dbReference type="EMBL" id="SKBU01000016">
    <property type="protein sequence ID" value="TCJ16409.1"/>
    <property type="molecule type" value="Genomic_DNA"/>
</dbReference>
<reference evidence="1 2" key="1">
    <citation type="submission" date="2019-03" db="EMBL/GenBank/DDBJ databases">
        <title>Whole genome sequence of a novel Rubrobacter taiwanensis strain, isolated from Yellowstone National Park.</title>
        <authorList>
            <person name="Freed S."/>
            <person name="Ramaley R.F."/>
            <person name="Kyndt J.A."/>
        </authorList>
    </citation>
    <scope>NUCLEOTIDE SEQUENCE [LARGE SCALE GENOMIC DNA]</scope>
    <source>
        <strain evidence="1 2">Yellowstone</strain>
    </source>
</reference>